<comment type="caution">
    <text evidence="2">The sequence shown here is derived from an EMBL/GenBank/DDBJ whole genome shotgun (WGS) entry which is preliminary data.</text>
</comment>
<dbReference type="CDD" id="cd05233">
    <property type="entry name" value="SDR_c"/>
    <property type="match status" value="1"/>
</dbReference>
<reference evidence="2 3" key="1">
    <citation type="submission" date="2024-09" db="EMBL/GenBank/DDBJ databases">
        <authorList>
            <person name="Sun Q."/>
            <person name="Mori K."/>
        </authorList>
    </citation>
    <scope>NUCLEOTIDE SEQUENCE [LARGE SCALE GENOMIC DNA]</scope>
    <source>
        <strain evidence="2 3">TISTR 2452</strain>
    </source>
</reference>
<dbReference type="PRINTS" id="PR00080">
    <property type="entry name" value="SDRFAMILY"/>
</dbReference>
<dbReference type="RefSeq" id="WP_377498891.1">
    <property type="nucleotide sequence ID" value="NZ_JBHMDO010000039.1"/>
</dbReference>
<dbReference type="GO" id="GO:0016491">
    <property type="term" value="F:oxidoreductase activity"/>
    <property type="evidence" value="ECO:0007669"/>
    <property type="project" value="UniProtKB-KW"/>
</dbReference>
<dbReference type="PANTHER" id="PTHR42760:SF40">
    <property type="entry name" value="3-OXOACYL-[ACYL-CARRIER-PROTEIN] REDUCTASE, CHLOROPLASTIC"/>
    <property type="match status" value="1"/>
</dbReference>
<dbReference type="Proteomes" id="UP001589747">
    <property type="component" value="Unassembled WGS sequence"/>
</dbReference>
<dbReference type="InterPro" id="IPR002347">
    <property type="entry name" value="SDR_fam"/>
</dbReference>
<dbReference type="SUPFAM" id="SSF51735">
    <property type="entry name" value="NAD(P)-binding Rossmann-fold domains"/>
    <property type="match status" value="1"/>
</dbReference>
<proteinExistence type="inferred from homology"/>
<dbReference type="EC" id="1.1.1.-" evidence="2"/>
<dbReference type="EMBL" id="JBHMDO010000039">
    <property type="protein sequence ID" value="MFB9329018.1"/>
    <property type="molecule type" value="Genomic_DNA"/>
</dbReference>
<organism evidence="2 3">
    <name type="scientific">Paenibacillus aurantiacus</name>
    <dbReference type="NCBI Taxonomy" id="1936118"/>
    <lineage>
        <taxon>Bacteria</taxon>
        <taxon>Bacillati</taxon>
        <taxon>Bacillota</taxon>
        <taxon>Bacilli</taxon>
        <taxon>Bacillales</taxon>
        <taxon>Paenibacillaceae</taxon>
        <taxon>Paenibacillus</taxon>
    </lineage>
</organism>
<sequence>MFTFEGQTVLITGATGGIGRHLAYGYAAAGARTILTDVEEAAGQRLAEDIRQAGGQTVFIVADLGLPAQVEMLFNHVNELGGELDILINNAGFGIWKSPLELTVEEWDRVVNVNLRGTFLCAREAAVRMKAQGKGRIVNIASTRAAMSEPNGEAYAATKGGIVSLTHALAVSLGGSGITVNCISPGWIENGDYDALRTEDHTQHPSGRVGKPDDILKACFYLTGAGNDFVTGINLTVDGGMTHRMIYAE</sequence>
<dbReference type="PRINTS" id="PR00081">
    <property type="entry name" value="GDHRDH"/>
</dbReference>
<evidence type="ECO:0000313" key="3">
    <source>
        <dbReference type="Proteomes" id="UP001589747"/>
    </source>
</evidence>
<dbReference type="PANTHER" id="PTHR42760">
    <property type="entry name" value="SHORT-CHAIN DEHYDROGENASES/REDUCTASES FAMILY MEMBER"/>
    <property type="match status" value="1"/>
</dbReference>
<evidence type="ECO:0000313" key="2">
    <source>
        <dbReference type="EMBL" id="MFB9329018.1"/>
    </source>
</evidence>
<dbReference type="InterPro" id="IPR036291">
    <property type="entry name" value="NAD(P)-bd_dom_sf"/>
</dbReference>
<accession>A0ABV5KUW1</accession>
<comment type="similarity">
    <text evidence="1">Belongs to the short-chain dehydrogenases/reductases (SDR) family.</text>
</comment>
<dbReference type="Pfam" id="PF13561">
    <property type="entry name" value="adh_short_C2"/>
    <property type="match status" value="1"/>
</dbReference>
<evidence type="ECO:0000256" key="1">
    <source>
        <dbReference type="ARBA" id="ARBA00006484"/>
    </source>
</evidence>
<protein>
    <submittedName>
        <fullName evidence="2">SDR family NAD(P)-dependent oxidoreductase</fullName>
        <ecNumber evidence="2">1.1.1.-</ecNumber>
    </submittedName>
</protein>
<dbReference type="Gene3D" id="3.40.50.720">
    <property type="entry name" value="NAD(P)-binding Rossmann-like Domain"/>
    <property type="match status" value="1"/>
</dbReference>
<dbReference type="InterPro" id="IPR020904">
    <property type="entry name" value="Sc_DH/Rdtase_CS"/>
</dbReference>
<name>A0ABV5KUW1_9BACL</name>
<gene>
    <name evidence="2" type="ORF">ACFFSY_24040</name>
</gene>
<keyword evidence="3" id="KW-1185">Reference proteome</keyword>
<keyword evidence="2" id="KW-0560">Oxidoreductase</keyword>
<dbReference type="PROSITE" id="PS00061">
    <property type="entry name" value="ADH_SHORT"/>
    <property type="match status" value="1"/>
</dbReference>